<protein>
    <submittedName>
        <fullName evidence="1">Uncharacterized protein</fullName>
    </submittedName>
</protein>
<accession>A0A0K2T1V3</accession>
<organism evidence="1">
    <name type="scientific">Lepeophtheirus salmonis</name>
    <name type="common">Salmon louse</name>
    <name type="synonym">Caligus salmonis</name>
    <dbReference type="NCBI Taxonomy" id="72036"/>
    <lineage>
        <taxon>Eukaryota</taxon>
        <taxon>Metazoa</taxon>
        <taxon>Ecdysozoa</taxon>
        <taxon>Arthropoda</taxon>
        <taxon>Crustacea</taxon>
        <taxon>Multicrustacea</taxon>
        <taxon>Hexanauplia</taxon>
        <taxon>Copepoda</taxon>
        <taxon>Siphonostomatoida</taxon>
        <taxon>Caligidae</taxon>
        <taxon>Lepeophtheirus</taxon>
    </lineage>
</organism>
<dbReference type="AlphaFoldDB" id="A0A0K2T1V3"/>
<name>A0A0K2T1V3_LEPSM</name>
<evidence type="ECO:0000313" key="1">
    <source>
        <dbReference type="EMBL" id="CDW19446.1"/>
    </source>
</evidence>
<dbReference type="EMBL" id="HACA01002085">
    <property type="protein sequence ID" value="CDW19446.1"/>
    <property type="molecule type" value="Transcribed_RNA"/>
</dbReference>
<proteinExistence type="predicted"/>
<reference evidence="1" key="1">
    <citation type="submission" date="2014-05" db="EMBL/GenBank/DDBJ databases">
        <authorList>
            <person name="Chronopoulou M."/>
        </authorList>
    </citation>
    <scope>NUCLEOTIDE SEQUENCE</scope>
    <source>
        <tissue evidence="1">Whole organism</tissue>
    </source>
</reference>
<sequence length="144" mass="16576">MNMAIKWEAKEDLIKTDSATLFSWLSTINKGHKKLAVSGNSEMLVKRRVGLLSEVLSEYGTRWNVELVRSERNIADSITRGGTDEIVQRHSFHHRGINTPLHFAKETCRNVPLETVKEVVKRFNECNSIDPVPKKRKGDLYQWI</sequence>